<sequence>MKNSKLRTAFLSVLAVLTLGLATTACSSDDNSTDSPALEKNTYKVTVSLTNVGENDFVSLTYAGGTLSGKTDVWKVNGKVRTGESAISLAKNDFGAGTKTYVIETTEPINAFANSVQIINYGESLPINYKIEKGGKVLVNEELTLSGDGKDFSKQYAF</sequence>
<dbReference type="EMBL" id="CP013690">
    <property type="protein sequence ID" value="ALU27555.1"/>
    <property type="molecule type" value="Genomic_DNA"/>
</dbReference>
<proteinExistence type="predicted"/>
<organism evidence="2 3">
    <name type="scientific">Myroides odoratimimus</name>
    <dbReference type="NCBI Taxonomy" id="76832"/>
    <lineage>
        <taxon>Bacteria</taxon>
        <taxon>Pseudomonadati</taxon>
        <taxon>Bacteroidota</taxon>
        <taxon>Flavobacteriia</taxon>
        <taxon>Flavobacteriales</taxon>
        <taxon>Flavobacteriaceae</taxon>
        <taxon>Myroides</taxon>
    </lineage>
</organism>
<name>A0AAI8C7S2_9FLAO</name>
<dbReference type="RefSeq" id="WP_006258559.1">
    <property type="nucleotide sequence ID" value="NZ_CP013690.1"/>
</dbReference>
<keyword evidence="1" id="KW-0732">Signal</keyword>
<dbReference type="Proteomes" id="UP000069030">
    <property type="component" value="Chromosome"/>
</dbReference>
<accession>A0AAI8C7S2</accession>
<dbReference type="KEGG" id="mod:AS202_16015"/>
<evidence type="ECO:0000256" key="1">
    <source>
        <dbReference type="SAM" id="SignalP"/>
    </source>
</evidence>
<evidence type="ECO:0000313" key="3">
    <source>
        <dbReference type="Proteomes" id="UP000069030"/>
    </source>
</evidence>
<dbReference type="AlphaFoldDB" id="A0AAI8C7S2"/>
<dbReference type="PROSITE" id="PS51257">
    <property type="entry name" value="PROKAR_LIPOPROTEIN"/>
    <property type="match status" value="1"/>
</dbReference>
<feature type="chain" id="PRO_5042544137" description="Lipocalin-like domain-containing protein" evidence="1">
    <location>
        <begin position="28"/>
        <end position="158"/>
    </location>
</feature>
<protein>
    <recommendedName>
        <fullName evidence="4">Lipocalin-like domain-containing protein</fullName>
    </recommendedName>
</protein>
<feature type="signal peptide" evidence="1">
    <location>
        <begin position="1"/>
        <end position="27"/>
    </location>
</feature>
<gene>
    <name evidence="2" type="ORF">AS202_16015</name>
</gene>
<evidence type="ECO:0000313" key="2">
    <source>
        <dbReference type="EMBL" id="ALU27555.1"/>
    </source>
</evidence>
<evidence type="ECO:0008006" key="4">
    <source>
        <dbReference type="Google" id="ProtNLM"/>
    </source>
</evidence>
<reference evidence="2 3" key="1">
    <citation type="journal article" date="2016" name="J. Zhejiang Univ. Sci. B">
        <title>Antibiotic resistance mechanisms of Myroides sp.</title>
        <authorList>
            <person name="Hu S."/>
            <person name="Yuan S."/>
            <person name="Qu H."/>
            <person name="Jiang T."/>
            <person name="Zhou Y."/>
            <person name="Wang M."/>
            <person name="Ming D."/>
        </authorList>
    </citation>
    <scope>NUCLEOTIDE SEQUENCE [LARGE SCALE GENOMIC DNA]</scope>
    <source>
        <strain evidence="2 3">PR63039</strain>
    </source>
</reference>